<keyword evidence="2" id="KW-1185">Reference proteome</keyword>
<name>A0A1R1XMW2_9FUNG</name>
<dbReference type="Proteomes" id="UP000187429">
    <property type="component" value="Unassembled WGS sequence"/>
</dbReference>
<reference evidence="2" key="1">
    <citation type="submission" date="2017-01" db="EMBL/GenBank/DDBJ databases">
        <authorList>
            <person name="Wang Y."/>
            <person name="White M."/>
            <person name="Kvist S."/>
            <person name="Moncalvo J.-M."/>
        </authorList>
    </citation>
    <scope>NUCLEOTIDE SEQUENCE [LARGE SCALE GENOMIC DNA]</scope>
    <source>
        <strain evidence="2">ID-206-W2</strain>
    </source>
</reference>
<dbReference type="EMBL" id="LSSM01004055">
    <property type="protein sequence ID" value="OMJ15969.1"/>
    <property type="molecule type" value="Genomic_DNA"/>
</dbReference>
<gene>
    <name evidence="1" type="ORF">AYI69_g8016</name>
</gene>
<evidence type="ECO:0000313" key="1">
    <source>
        <dbReference type="EMBL" id="OMJ15969.1"/>
    </source>
</evidence>
<sequence length="89" mass="9977">MSLLISGCESCIVEGYLLIGYQLDQTAGIAVNICDQFFEKAQENSLDSVNPALNNFNSDLFILYSTISRITYDLEIEKIRSVYSLLVND</sequence>
<proteinExistence type="predicted"/>
<organism evidence="1 2">
    <name type="scientific">Smittium culicis</name>
    <dbReference type="NCBI Taxonomy" id="133412"/>
    <lineage>
        <taxon>Eukaryota</taxon>
        <taxon>Fungi</taxon>
        <taxon>Fungi incertae sedis</taxon>
        <taxon>Zoopagomycota</taxon>
        <taxon>Kickxellomycotina</taxon>
        <taxon>Harpellomycetes</taxon>
        <taxon>Harpellales</taxon>
        <taxon>Legeriomycetaceae</taxon>
        <taxon>Smittium</taxon>
    </lineage>
</organism>
<accession>A0A1R1XMW2</accession>
<comment type="caution">
    <text evidence="1">The sequence shown here is derived from an EMBL/GenBank/DDBJ whole genome shotgun (WGS) entry which is preliminary data.</text>
</comment>
<protein>
    <submittedName>
        <fullName evidence="1">Uncharacterized protein</fullName>
    </submittedName>
</protein>
<evidence type="ECO:0000313" key="2">
    <source>
        <dbReference type="Proteomes" id="UP000187429"/>
    </source>
</evidence>
<dbReference type="AlphaFoldDB" id="A0A1R1XMW2"/>